<proteinExistence type="predicted"/>
<name>A0A0R3PX16_ANGCS</name>
<dbReference type="EMBL" id="UYYA01004540">
    <property type="protein sequence ID" value="VDM62351.1"/>
    <property type="molecule type" value="Genomic_DNA"/>
</dbReference>
<evidence type="ECO:0000313" key="3">
    <source>
        <dbReference type="WBParaSite" id="ACOC_0001076501-mRNA-1"/>
    </source>
</evidence>
<dbReference type="Proteomes" id="UP000267027">
    <property type="component" value="Unassembled WGS sequence"/>
</dbReference>
<evidence type="ECO:0000313" key="1">
    <source>
        <dbReference type="EMBL" id="VDM62351.1"/>
    </source>
</evidence>
<sequence length="31" mass="3518">MAMLMWKHGEEAMAKVSSLLHESYEHVSEVG</sequence>
<reference evidence="3" key="1">
    <citation type="submission" date="2017-02" db="UniProtKB">
        <authorList>
            <consortium name="WormBaseParasite"/>
        </authorList>
    </citation>
    <scope>IDENTIFICATION</scope>
</reference>
<organism evidence="3">
    <name type="scientific">Angiostrongylus costaricensis</name>
    <name type="common">Nematode worm</name>
    <dbReference type="NCBI Taxonomy" id="334426"/>
    <lineage>
        <taxon>Eukaryota</taxon>
        <taxon>Metazoa</taxon>
        <taxon>Ecdysozoa</taxon>
        <taxon>Nematoda</taxon>
        <taxon>Chromadorea</taxon>
        <taxon>Rhabditida</taxon>
        <taxon>Rhabditina</taxon>
        <taxon>Rhabditomorpha</taxon>
        <taxon>Strongyloidea</taxon>
        <taxon>Metastrongylidae</taxon>
        <taxon>Angiostrongylus</taxon>
    </lineage>
</organism>
<dbReference type="WBParaSite" id="ACOC_0001076501-mRNA-1">
    <property type="protein sequence ID" value="ACOC_0001076501-mRNA-1"/>
    <property type="gene ID" value="ACOC_0001076501"/>
</dbReference>
<dbReference type="AlphaFoldDB" id="A0A0R3PX16"/>
<reference evidence="1 2" key="2">
    <citation type="submission" date="2018-11" db="EMBL/GenBank/DDBJ databases">
        <authorList>
            <consortium name="Pathogen Informatics"/>
        </authorList>
    </citation>
    <scope>NUCLEOTIDE SEQUENCE [LARGE SCALE GENOMIC DNA]</scope>
    <source>
        <strain evidence="1 2">Costa Rica</strain>
    </source>
</reference>
<keyword evidence="2" id="KW-1185">Reference proteome</keyword>
<protein>
    <submittedName>
        <fullName evidence="3">Transposase</fullName>
    </submittedName>
</protein>
<evidence type="ECO:0000313" key="2">
    <source>
        <dbReference type="Proteomes" id="UP000267027"/>
    </source>
</evidence>
<gene>
    <name evidence="1" type="ORF">ACOC_LOCUS10766</name>
</gene>
<accession>A0A0R3PX16</accession>